<feature type="compositionally biased region" description="Low complexity" evidence="1">
    <location>
        <begin position="36"/>
        <end position="52"/>
    </location>
</feature>
<evidence type="ECO:0000256" key="1">
    <source>
        <dbReference type="SAM" id="MobiDB-lite"/>
    </source>
</evidence>
<feature type="compositionally biased region" description="Pro residues" evidence="1">
    <location>
        <begin position="107"/>
        <end position="119"/>
    </location>
</feature>
<evidence type="ECO:0000256" key="2">
    <source>
        <dbReference type="SAM" id="Phobius"/>
    </source>
</evidence>
<sequence>MKPLKSVLFTSLLFLVFALPVVASLQNRQLPPPGQSSTETSTSTTATTHSASLQNRQLPPPGQSSTETSTSTTATTTSETSTSTTTTETSQTTTSTTLSETETSTTTPPPPTTTTPPPQTDLQTTPSLSQSVTVIDGVQTTVTVTGSATVTSSSETATATNANNEDEDGGISTGSIIGMSVAGGVAVIGIIAFFVWKFTRKRFADFDDNEAIKWPDLNSHSGAGDSHPLPVKSTGRSGFDTGSDGSLSRVPSNNYSTADVSSSAVDPYAVPPLPHMNPNQPYRDDPTAVGGYYDPYRGPVPGTIEHGGPEWVGGEAIPMNQMGGRMSPGPHVAYGAEPVYDAGRQSPGPQMAYGGRSSPGPQAAYGGRMSPGPHAAYGRAVSPAPPPAAGYDAYGGR</sequence>
<gene>
    <name evidence="4" type="ORF">AAE3_LOCUS10394</name>
</gene>
<evidence type="ECO:0000313" key="5">
    <source>
        <dbReference type="Proteomes" id="UP000467700"/>
    </source>
</evidence>
<evidence type="ECO:0000256" key="3">
    <source>
        <dbReference type="SAM" id="SignalP"/>
    </source>
</evidence>
<keyword evidence="2" id="KW-0472">Membrane</keyword>
<protein>
    <submittedName>
        <fullName evidence="4">Uncharacterized protein</fullName>
    </submittedName>
</protein>
<accession>A0A8S0W321</accession>
<feature type="chain" id="PRO_5035911459" evidence="3">
    <location>
        <begin position="24"/>
        <end position="397"/>
    </location>
</feature>
<dbReference type="Proteomes" id="UP000467700">
    <property type="component" value="Unassembled WGS sequence"/>
</dbReference>
<feature type="region of interest" description="Disordered" evidence="1">
    <location>
        <begin position="28"/>
        <end position="128"/>
    </location>
</feature>
<dbReference type="OrthoDB" id="2576541at2759"/>
<name>A0A8S0W321_CYCAE</name>
<feature type="signal peptide" evidence="3">
    <location>
        <begin position="1"/>
        <end position="23"/>
    </location>
</feature>
<feature type="region of interest" description="Disordered" evidence="1">
    <location>
        <begin position="215"/>
        <end position="264"/>
    </location>
</feature>
<feature type="compositionally biased region" description="Low complexity" evidence="1">
    <location>
        <begin position="63"/>
        <end position="106"/>
    </location>
</feature>
<reference evidence="4 5" key="1">
    <citation type="submission" date="2020-01" db="EMBL/GenBank/DDBJ databases">
        <authorList>
            <person name="Gupta K D."/>
        </authorList>
    </citation>
    <scope>NUCLEOTIDE SEQUENCE [LARGE SCALE GENOMIC DNA]</scope>
</reference>
<feature type="region of interest" description="Disordered" evidence="1">
    <location>
        <begin position="149"/>
        <end position="169"/>
    </location>
</feature>
<keyword evidence="2" id="KW-1133">Transmembrane helix</keyword>
<keyword evidence="2" id="KW-0812">Transmembrane</keyword>
<dbReference type="EMBL" id="CACVBS010000066">
    <property type="protein sequence ID" value="CAA7268175.1"/>
    <property type="molecule type" value="Genomic_DNA"/>
</dbReference>
<evidence type="ECO:0000313" key="4">
    <source>
        <dbReference type="EMBL" id="CAA7268175.1"/>
    </source>
</evidence>
<feature type="compositionally biased region" description="Polar residues" evidence="1">
    <location>
        <begin position="243"/>
        <end position="264"/>
    </location>
</feature>
<feature type="transmembrane region" description="Helical" evidence="2">
    <location>
        <begin position="176"/>
        <end position="196"/>
    </location>
</feature>
<keyword evidence="5" id="KW-1185">Reference proteome</keyword>
<dbReference type="AlphaFoldDB" id="A0A8S0W321"/>
<organism evidence="4 5">
    <name type="scientific">Cyclocybe aegerita</name>
    <name type="common">Black poplar mushroom</name>
    <name type="synonym">Agrocybe aegerita</name>
    <dbReference type="NCBI Taxonomy" id="1973307"/>
    <lineage>
        <taxon>Eukaryota</taxon>
        <taxon>Fungi</taxon>
        <taxon>Dikarya</taxon>
        <taxon>Basidiomycota</taxon>
        <taxon>Agaricomycotina</taxon>
        <taxon>Agaricomycetes</taxon>
        <taxon>Agaricomycetidae</taxon>
        <taxon>Agaricales</taxon>
        <taxon>Agaricineae</taxon>
        <taxon>Bolbitiaceae</taxon>
        <taxon>Cyclocybe</taxon>
    </lineage>
</organism>
<keyword evidence="3" id="KW-0732">Signal</keyword>
<proteinExistence type="predicted"/>
<comment type="caution">
    <text evidence="4">The sequence shown here is derived from an EMBL/GenBank/DDBJ whole genome shotgun (WGS) entry which is preliminary data.</text>
</comment>
<feature type="compositionally biased region" description="Low complexity" evidence="1">
    <location>
        <begin position="149"/>
        <end position="163"/>
    </location>
</feature>
<feature type="region of interest" description="Disordered" evidence="1">
    <location>
        <begin position="351"/>
        <end position="397"/>
    </location>
</feature>